<dbReference type="EMBL" id="SDOX01000095">
    <property type="protein sequence ID" value="TFJ82760.1"/>
    <property type="molecule type" value="Genomic_DNA"/>
</dbReference>
<dbReference type="Gene3D" id="3.20.20.80">
    <property type="entry name" value="Glycosidases"/>
    <property type="match status" value="1"/>
</dbReference>
<comment type="caution">
    <text evidence="10">The sequence shown here is derived from an EMBL/GenBank/DDBJ whole genome shotgun (WGS) entry which is preliminary data.</text>
</comment>
<keyword evidence="6" id="KW-0624">Polysaccharide degradation</keyword>
<evidence type="ECO:0000256" key="8">
    <source>
        <dbReference type="SAM" id="MobiDB-lite"/>
    </source>
</evidence>
<evidence type="ECO:0000256" key="4">
    <source>
        <dbReference type="ARBA" id="ARBA00023277"/>
    </source>
</evidence>
<proteinExistence type="inferred from homology"/>
<evidence type="ECO:0000256" key="5">
    <source>
        <dbReference type="ARBA" id="ARBA00023295"/>
    </source>
</evidence>
<protein>
    <recommendedName>
        <fullName evidence="9">Glycoside hydrolase family 5 domain-containing protein</fullName>
    </recommendedName>
</protein>
<gene>
    <name evidence="10" type="ORF">NSK_005953</name>
</gene>
<keyword evidence="4" id="KW-0119">Carbohydrate metabolism</keyword>
<dbReference type="PANTHER" id="PTHR35923:SF2">
    <property type="entry name" value="ENDOGLUCANASE"/>
    <property type="match status" value="1"/>
</dbReference>
<dbReference type="OrthoDB" id="442731at2759"/>
<keyword evidence="11" id="KW-1185">Reference proteome</keyword>
<evidence type="ECO:0000259" key="9">
    <source>
        <dbReference type="Pfam" id="PF00150"/>
    </source>
</evidence>
<dbReference type="GO" id="GO:0030245">
    <property type="term" value="P:cellulose catabolic process"/>
    <property type="evidence" value="ECO:0007669"/>
    <property type="project" value="UniProtKB-KW"/>
</dbReference>
<accession>A0A4D9CU83</accession>
<evidence type="ECO:0000256" key="2">
    <source>
        <dbReference type="ARBA" id="ARBA00022801"/>
    </source>
</evidence>
<feature type="domain" description="Glycoside hydrolase family 5" evidence="9">
    <location>
        <begin position="35"/>
        <end position="338"/>
    </location>
</feature>
<sequence length="429" mass="48163">MSLDNATGLTALKGPLTWTSERRMVLVNNRQFRIKGINWFGFETPDNCVHGLWGGLSKTLTDYLDLLAFHSFNAIRLPFSVKLALALDTTYPEPGFVQADASLSSLTSGQIMEKLVEEAGKRGMMVMLDQHRLDPDRGISDLWYDEGYEEPVILRSWDIMLARFKTHWNVFALDLKNEPHGPCSWGSGEALTDWKAASERIIRHIAAAHPDFRGLFFVSGIWGGGGHWWGGNFRRVREHPVDVGSTGLNRRVVYTPHVYGPDVFPQSYFSSWSFPDNLPAVWDLHWGFLSGVLETAVVVSEWGGFCRGKDAKWQERIARYLREKGMADNFYWCLNPNSGDTGGILLDDWSTMHEQKLKLLRDVQPEPSRLLPLGTRKAPERGAGASGRSEAADYRYELGVPTPAFSLKTSPASQTSGCCGCFGQEARRR</sequence>
<evidence type="ECO:0000313" key="10">
    <source>
        <dbReference type="EMBL" id="TFJ82760.1"/>
    </source>
</evidence>
<name>A0A4D9CU83_9STRA</name>
<dbReference type="Pfam" id="PF00150">
    <property type="entry name" value="Cellulase"/>
    <property type="match status" value="1"/>
</dbReference>
<keyword evidence="2 7" id="KW-0378">Hydrolase</keyword>
<dbReference type="Proteomes" id="UP000355283">
    <property type="component" value="Unassembled WGS sequence"/>
</dbReference>
<feature type="region of interest" description="Disordered" evidence="8">
    <location>
        <begin position="369"/>
        <end position="389"/>
    </location>
</feature>
<reference evidence="10 11" key="1">
    <citation type="submission" date="2019-01" db="EMBL/GenBank/DDBJ databases">
        <title>Nuclear Genome Assembly of the Microalgal Biofuel strain Nannochloropsis salina CCMP1776.</title>
        <authorList>
            <person name="Hovde B."/>
        </authorList>
    </citation>
    <scope>NUCLEOTIDE SEQUENCE [LARGE SCALE GENOMIC DNA]</scope>
    <source>
        <strain evidence="10 11">CCMP1776</strain>
    </source>
</reference>
<evidence type="ECO:0000256" key="6">
    <source>
        <dbReference type="ARBA" id="ARBA00023326"/>
    </source>
</evidence>
<organism evidence="10 11">
    <name type="scientific">Nannochloropsis salina CCMP1776</name>
    <dbReference type="NCBI Taxonomy" id="1027361"/>
    <lineage>
        <taxon>Eukaryota</taxon>
        <taxon>Sar</taxon>
        <taxon>Stramenopiles</taxon>
        <taxon>Ochrophyta</taxon>
        <taxon>Eustigmatophyceae</taxon>
        <taxon>Eustigmatales</taxon>
        <taxon>Monodopsidaceae</taxon>
        <taxon>Microchloropsis</taxon>
        <taxon>Microchloropsis salina</taxon>
    </lineage>
</organism>
<evidence type="ECO:0000256" key="1">
    <source>
        <dbReference type="ARBA" id="ARBA00005641"/>
    </source>
</evidence>
<evidence type="ECO:0000256" key="7">
    <source>
        <dbReference type="RuleBase" id="RU361153"/>
    </source>
</evidence>
<keyword evidence="3" id="KW-0136">Cellulose degradation</keyword>
<dbReference type="PANTHER" id="PTHR35923">
    <property type="entry name" value="MAJOR EXTRACELLULAR ENDOGLUCANASE"/>
    <property type="match status" value="1"/>
</dbReference>
<comment type="similarity">
    <text evidence="1 7">Belongs to the glycosyl hydrolase 5 (cellulase A) family.</text>
</comment>
<dbReference type="SUPFAM" id="SSF51445">
    <property type="entry name" value="(Trans)glycosidases"/>
    <property type="match status" value="1"/>
</dbReference>
<evidence type="ECO:0000256" key="3">
    <source>
        <dbReference type="ARBA" id="ARBA00023001"/>
    </source>
</evidence>
<dbReference type="AlphaFoldDB" id="A0A4D9CU83"/>
<dbReference type="CDD" id="cd00551">
    <property type="entry name" value="AmyAc_family"/>
    <property type="match status" value="1"/>
</dbReference>
<dbReference type="InterPro" id="IPR017853">
    <property type="entry name" value="GH"/>
</dbReference>
<evidence type="ECO:0000313" key="11">
    <source>
        <dbReference type="Proteomes" id="UP000355283"/>
    </source>
</evidence>
<dbReference type="GO" id="GO:0004553">
    <property type="term" value="F:hydrolase activity, hydrolyzing O-glycosyl compounds"/>
    <property type="evidence" value="ECO:0007669"/>
    <property type="project" value="InterPro"/>
</dbReference>
<keyword evidence="5 7" id="KW-0326">Glycosidase</keyword>
<dbReference type="InterPro" id="IPR001547">
    <property type="entry name" value="Glyco_hydro_5"/>
</dbReference>